<gene>
    <name evidence="1" type="ORF">KDA_01680</name>
</gene>
<dbReference type="RefSeq" id="WP_161981839.1">
    <property type="nucleotide sequence ID" value="NZ_BIFT01000001.1"/>
</dbReference>
<dbReference type="AlphaFoldDB" id="A0A402B007"/>
<name>A0A402B007_9CHLR</name>
<organism evidence="1 2">
    <name type="scientific">Dictyobacter alpinus</name>
    <dbReference type="NCBI Taxonomy" id="2014873"/>
    <lineage>
        <taxon>Bacteria</taxon>
        <taxon>Bacillati</taxon>
        <taxon>Chloroflexota</taxon>
        <taxon>Ktedonobacteria</taxon>
        <taxon>Ktedonobacterales</taxon>
        <taxon>Dictyobacteraceae</taxon>
        <taxon>Dictyobacter</taxon>
    </lineage>
</organism>
<keyword evidence="2" id="KW-1185">Reference proteome</keyword>
<dbReference type="SUPFAM" id="SSF48576">
    <property type="entry name" value="Terpenoid synthases"/>
    <property type="match status" value="1"/>
</dbReference>
<dbReference type="Proteomes" id="UP000287171">
    <property type="component" value="Unassembled WGS sequence"/>
</dbReference>
<comment type="caution">
    <text evidence="1">The sequence shown here is derived from an EMBL/GenBank/DDBJ whole genome shotgun (WGS) entry which is preliminary data.</text>
</comment>
<protein>
    <recommendedName>
        <fullName evidence="3">Polyprenyl synthetase</fullName>
    </recommendedName>
</protein>
<dbReference type="EMBL" id="BIFT01000001">
    <property type="protein sequence ID" value="GCE24684.1"/>
    <property type="molecule type" value="Genomic_DNA"/>
</dbReference>
<sequence>MSNQTDSILQPFALQQGILLQRLDVLLSSLDVNLKADVVQAFQDPEQLLSDDDWKNGIGWYATICLLFPFLITQCIEPEIDTDIAEKVAVAITCFTVALGLLYTIEEKDQTAIVQRLGSARVLNVSTALLALAQRSILALSSNMIASAQLVKLLLLMQATILEIQNGQRLTLLNEQKVFIEIEHSESLEQVTLRGGILMRLVGQLGAICANADKGLDEQFALLGYLYGVALQLKNASAQQADTERNLLPAKNTLVKMLVLEQRTTIGSASTAEPTADELQMAVSVIKNAHSIYQQYIQEVLQKIQERLPLTTTLQQFLNSAR</sequence>
<evidence type="ECO:0000313" key="2">
    <source>
        <dbReference type="Proteomes" id="UP000287171"/>
    </source>
</evidence>
<reference evidence="2" key="1">
    <citation type="submission" date="2018-12" db="EMBL/GenBank/DDBJ databases">
        <title>Tengunoibacter tsumagoiensis gen. nov., sp. nov., Dictyobacter kobayashii sp. nov., D. alpinus sp. nov., and D. joshuensis sp. nov. and description of Dictyobacteraceae fam. nov. within the order Ktedonobacterales isolated from Tengu-no-mugimeshi.</title>
        <authorList>
            <person name="Wang C.M."/>
            <person name="Zheng Y."/>
            <person name="Sakai Y."/>
            <person name="Toyoda A."/>
            <person name="Minakuchi Y."/>
            <person name="Abe K."/>
            <person name="Yokota A."/>
            <person name="Yabe S."/>
        </authorList>
    </citation>
    <scope>NUCLEOTIDE SEQUENCE [LARGE SCALE GENOMIC DNA]</scope>
    <source>
        <strain evidence="2">Uno16</strain>
    </source>
</reference>
<dbReference type="InterPro" id="IPR008949">
    <property type="entry name" value="Isoprenoid_synthase_dom_sf"/>
</dbReference>
<proteinExistence type="predicted"/>
<evidence type="ECO:0008006" key="3">
    <source>
        <dbReference type="Google" id="ProtNLM"/>
    </source>
</evidence>
<dbReference type="Gene3D" id="1.10.600.10">
    <property type="entry name" value="Farnesyl Diphosphate Synthase"/>
    <property type="match status" value="1"/>
</dbReference>
<accession>A0A402B007</accession>
<evidence type="ECO:0000313" key="1">
    <source>
        <dbReference type="EMBL" id="GCE24684.1"/>
    </source>
</evidence>